<evidence type="ECO:0000256" key="1">
    <source>
        <dbReference type="ARBA" id="ARBA00004123"/>
    </source>
</evidence>
<reference evidence="6" key="1">
    <citation type="journal article" date="2014" name="Nucleic Acids Res.">
        <title>The evolutionary dynamics of variant antigen genes in Babesia reveal a history of genomic innovation underlying host-parasite interaction.</title>
        <authorList>
            <person name="Jackson A.P."/>
            <person name="Otto T.D."/>
            <person name="Darby A."/>
            <person name="Ramaprasad A."/>
            <person name="Xia D."/>
            <person name="Echaide I.E."/>
            <person name="Farber M."/>
            <person name="Gahlot S."/>
            <person name="Gamble J."/>
            <person name="Gupta D."/>
            <person name="Gupta Y."/>
            <person name="Jackson L."/>
            <person name="Malandrin L."/>
            <person name="Malas T.B."/>
            <person name="Moussa E."/>
            <person name="Nair M."/>
            <person name="Reid A.J."/>
            <person name="Sanders M."/>
            <person name="Sharma J."/>
            <person name="Tracey A."/>
            <person name="Quail M.A."/>
            <person name="Weir W."/>
            <person name="Wastling J.M."/>
            <person name="Hall N."/>
            <person name="Willadsen P."/>
            <person name="Lingelbach K."/>
            <person name="Shiels B."/>
            <person name="Tait A."/>
            <person name="Berriman M."/>
            <person name="Allred D.R."/>
            <person name="Pain A."/>
        </authorList>
    </citation>
    <scope>NUCLEOTIDE SEQUENCE</scope>
    <source>
        <strain evidence="6">1802A</strain>
    </source>
</reference>
<comment type="caution">
    <text evidence="6">The sequence shown here is derived from an EMBL/GenBank/DDBJ whole genome shotgun (WGS) entry which is preliminary data.</text>
</comment>
<dbReference type="InterPro" id="IPR007811">
    <property type="entry name" value="RPC4"/>
</dbReference>
<evidence type="ECO:0000313" key="7">
    <source>
        <dbReference type="Proteomes" id="UP001195914"/>
    </source>
</evidence>
<keyword evidence="7" id="KW-1185">Reference proteome</keyword>
<keyword evidence="2" id="KW-0240">DNA-directed RNA polymerase</keyword>
<evidence type="ECO:0000256" key="5">
    <source>
        <dbReference type="SAM" id="MobiDB-lite"/>
    </source>
</evidence>
<evidence type="ECO:0000256" key="2">
    <source>
        <dbReference type="ARBA" id="ARBA00022478"/>
    </source>
</evidence>
<dbReference type="Pfam" id="PF05132">
    <property type="entry name" value="RNA_pol_Rpc4"/>
    <property type="match status" value="1"/>
</dbReference>
<sequence length="230" mass="25368">MENLFGETSSSDEAQGSCVENARDHTSIPEFKLEPAAVTADDTVFDDDGIDLCSPGALLDVAESNPSVLLPTVLPGPREDSSFQSTPLEFFSTPGTHFMHIQMPSALPHLDKERTLQSDQQGVQASFNTRSTLSTTQEDAIGMPEEPLIYQTSRMSCLPSGRIGKIRIHKSGKIKLHVGDHVFNFAPGNKVSCKQQVGCLLEENDEFLFLGNYHKKFVVSPDYLDMLRHQ</sequence>
<dbReference type="AlphaFoldDB" id="A0AAD9GFT1"/>
<feature type="region of interest" description="Disordered" evidence="5">
    <location>
        <begin position="1"/>
        <end position="21"/>
    </location>
</feature>
<dbReference type="GO" id="GO:0005666">
    <property type="term" value="C:RNA polymerase III complex"/>
    <property type="evidence" value="ECO:0007669"/>
    <property type="project" value="InterPro"/>
</dbReference>
<dbReference type="EMBL" id="JAHBMH010000033">
    <property type="protein sequence ID" value="KAK1937588.1"/>
    <property type="molecule type" value="Genomic_DNA"/>
</dbReference>
<dbReference type="GO" id="GO:0003677">
    <property type="term" value="F:DNA binding"/>
    <property type="evidence" value="ECO:0007669"/>
    <property type="project" value="InterPro"/>
</dbReference>
<keyword evidence="4" id="KW-0539">Nucleus</keyword>
<evidence type="ECO:0000313" key="6">
    <source>
        <dbReference type="EMBL" id="KAK1937588.1"/>
    </source>
</evidence>
<reference evidence="6" key="2">
    <citation type="submission" date="2021-05" db="EMBL/GenBank/DDBJ databases">
        <authorList>
            <person name="Pain A."/>
        </authorList>
    </citation>
    <scope>NUCLEOTIDE SEQUENCE</scope>
    <source>
        <strain evidence="6">1802A</strain>
    </source>
</reference>
<dbReference type="GO" id="GO:0042797">
    <property type="term" value="P:tRNA transcription by RNA polymerase III"/>
    <property type="evidence" value="ECO:0007669"/>
    <property type="project" value="TreeGrafter"/>
</dbReference>
<feature type="compositionally biased region" description="Polar residues" evidence="5">
    <location>
        <begin position="1"/>
        <end position="14"/>
    </location>
</feature>
<name>A0AAD9GFT1_BABDI</name>
<dbReference type="PANTHER" id="PTHR13408">
    <property type="entry name" value="DNA-DIRECTED RNA POLYMERASE III"/>
    <property type="match status" value="1"/>
</dbReference>
<proteinExistence type="predicted"/>
<gene>
    <name evidence="6" type="ORF">X943_003115</name>
</gene>
<accession>A0AAD9GFT1</accession>
<dbReference type="Proteomes" id="UP001195914">
    <property type="component" value="Unassembled WGS sequence"/>
</dbReference>
<evidence type="ECO:0008006" key="8">
    <source>
        <dbReference type="Google" id="ProtNLM"/>
    </source>
</evidence>
<protein>
    <recommendedName>
        <fullName evidence="8">DNA-directed RNA polymerase III subunit RPC4</fullName>
    </recommendedName>
</protein>
<organism evidence="6 7">
    <name type="scientific">Babesia divergens</name>
    <dbReference type="NCBI Taxonomy" id="32595"/>
    <lineage>
        <taxon>Eukaryota</taxon>
        <taxon>Sar</taxon>
        <taxon>Alveolata</taxon>
        <taxon>Apicomplexa</taxon>
        <taxon>Aconoidasida</taxon>
        <taxon>Piroplasmida</taxon>
        <taxon>Babesiidae</taxon>
        <taxon>Babesia</taxon>
    </lineage>
</organism>
<dbReference type="PANTHER" id="PTHR13408:SF0">
    <property type="entry name" value="DNA-DIRECTED RNA POLYMERASE III SUBUNIT RPC4"/>
    <property type="match status" value="1"/>
</dbReference>
<evidence type="ECO:0000256" key="4">
    <source>
        <dbReference type="ARBA" id="ARBA00023242"/>
    </source>
</evidence>
<keyword evidence="3" id="KW-0804">Transcription</keyword>
<evidence type="ECO:0000256" key="3">
    <source>
        <dbReference type="ARBA" id="ARBA00023163"/>
    </source>
</evidence>
<comment type="subcellular location">
    <subcellularLocation>
        <location evidence="1">Nucleus</location>
    </subcellularLocation>
</comment>